<evidence type="ECO:0000313" key="1">
    <source>
        <dbReference type="EMBL" id="QWY76474.1"/>
    </source>
</evidence>
<organism evidence="1 2">
    <name type="scientific">Ferrovum myxofaciens</name>
    <dbReference type="NCBI Taxonomy" id="416213"/>
    <lineage>
        <taxon>Bacteria</taxon>
        <taxon>Pseudomonadati</taxon>
        <taxon>Pseudomonadota</taxon>
        <taxon>Betaproteobacteria</taxon>
        <taxon>Ferrovales</taxon>
        <taxon>Ferrovaceae</taxon>
        <taxon>Ferrovum</taxon>
    </lineage>
</organism>
<dbReference type="InterPro" id="IPR015424">
    <property type="entry name" value="PyrdxlP-dep_Trfase"/>
</dbReference>
<dbReference type="InterPro" id="IPR015421">
    <property type="entry name" value="PyrdxlP-dep_Trfase_major"/>
</dbReference>
<name>A0A9E6MVC7_9PROT</name>
<evidence type="ECO:0000313" key="2">
    <source>
        <dbReference type="Proteomes" id="UP000683551"/>
    </source>
</evidence>
<accession>A0A9E6MVC7</accession>
<dbReference type="RefSeq" id="WP_273143599.1">
    <property type="nucleotide sequence ID" value="NZ_CP053675.1"/>
</dbReference>
<dbReference type="Proteomes" id="UP000683551">
    <property type="component" value="Chromosome"/>
</dbReference>
<proteinExistence type="predicted"/>
<dbReference type="AlphaFoldDB" id="A0A9E6MVC7"/>
<dbReference type="EMBL" id="CP071137">
    <property type="protein sequence ID" value="QWY76474.1"/>
    <property type="molecule type" value="Genomic_DNA"/>
</dbReference>
<dbReference type="Gene3D" id="3.40.640.10">
    <property type="entry name" value="Type I PLP-dependent aspartate aminotransferase-like (Major domain)"/>
    <property type="match status" value="1"/>
</dbReference>
<gene>
    <name evidence="1" type="ORF">JZL65_08105</name>
</gene>
<protein>
    <submittedName>
        <fullName evidence="1">Uncharacterized protein</fullName>
    </submittedName>
</protein>
<reference evidence="1" key="1">
    <citation type="submission" date="2021-02" db="EMBL/GenBank/DDBJ databases">
        <title>Comparative genomics of Ferrovum myxofaciens strains, predominant extremophile bacteria forming large biofilm stalactites in acid mine ecosystems.</title>
        <authorList>
            <person name="Burkartova K."/>
            <person name="Ridl J."/>
            <person name="Pajer P."/>
            <person name="Falteisek L."/>
        </authorList>
    </citation>
    <scope>NUCLEOTIDE SEQUENCE</scope>
    <source>
        <strain evidence="1">MI1III</strain>
    </source>
</reference>
<sequence length="446" mass="49201">MDQRIACLLAEDADPRLHLDPYTGVNAYGIPPLPQDEVGEWGSATASALSQRSFQVLRQWWPTVAENPERRQIQETLAQELLQVMELDAVHYGANLYSSGSGALGEGGRHLLRQMKNPVLILCQGSETGSRVPEVLQNALGCTPAEVISLPVRAKSGDLIPAALRDELCWTQVIPWLKSGRQVLLVLTDGTKTGQVVPGVDGTREMVARYPGQLHVLVDACQLRIAWSRVKDYLDWDWPVAITGSKFIGGPPFSGALLYSRTCHKEFESKEQVLGVGVLLRWVAALTEMKRWHLVPKEGLGRYLARFQAALEQQVGRWPAVALESMPRLERSGDLELWDVHPTIFSFEVCGASGNPLERGALDALYRRLPQPGSGVRGRWGQPVRLGEGCGQGPERWALRLCLGARLLFPWLETLSDEGVTQALDQCLELLDRTVVEAARIGSKIG</sequence>
<dbReference type="SUPFAM" id="SSF53383">
    <property type="entry name" value="PLP-dependent transferases"/>
    <property type="match status" value="1"/>
</dbReference>